<evidence type="ECO:0000313" key="15">
    <source>
        <dbReference type="Proteomes" id="UP000017836"/>
    </source>
</evidence>
<sequence length="198" mass="23216">MSLQLPAIRAFPPSTFQPRSSSSSSRYNGTHLQFPRLYRLSTAVSTHKNNMHIACCLPQRPQVKNNLLGEELTNEFLIKLSTFAELGILLSTAVDLPARALEVDLSEDWIWTWIEGGAVAFWYLFIMPPVIMNWLRLRWYKRKFFEFYLQFMFVFIFFPGLMLWAPFINFRRLPRDPTMEYPWSTPKDPSVKDPQSSP</sequence>
<comment type="catalytic activity">
    <reaction evidence="12">
        <text>a plastoquinone + NADH + (n+1) H(+)(in) = a plastoquinol + NAD(+) + n H(+)(out)</text>
        <dbReference type="Rhea" id="RHEA:42608"/>
        <dbReference type="Rhea" id="RHEA-COMP:9561"/>
        <dbReference type="Rhea" id="RHEA-COMP:9562"/>
        <dbReference type="ChEBI" id="CHEBI:15378"/>
        <dbReference type="ChEBI" id="CHEBI:17757"/>
        <dbReference type="ChEBI" id="CHEBI:57540"/>
        <dbReference type="ChEBI" id="CHEBI:57945"/>
        <dbReference type="ChEBI" id="CHEBI:62192"/>
    </reaction>
</comment>
<keyword evidence="9" id="KW-0793">Thylakoid</keyword>
<evidence type="ECO:0000256" key="9">
    <source>
        <dbReference type="ARBA" id="ARBA00023078"/>
    </source>
</evidence>
<dbReference type="HOGENOM" id="CLU_103108_0_0_1"/>
<dbReference type="GO" id="GO:0016655">
    <property type="term" value="F:oxidoreductase activity, acting on NAD(P)H, quinone or similar compound as acceptor"/>
    <property type="evidence" value="ECO:0007669"/>
    <property type="project" value="InterPro"/>
</dbReference>
<dbReference type="GO" id="GO:0016020">
    <property type="term" value="C:membrane"/>
    <property type="evidence" value="ECO:0007669"/>
    <property type="project" value="UniProtKB-SubCell"/>
</dbReference>
<gene>
    <name evidence="14" type="ORF">AMTR_s00010p00131320</name>
</gene>
<keyword evidence="4" id="KW-0521">NADP</keyword>
<reference evidence="15" key="1">
    <citation type="journal article" date="2013" name="Science">
        <title>The Amborella genome and the evolution of flowering plants.</title>
        <authorList>
            <consortium name="Amborella Genome Project"/>
        </authorList>
    </citation>
    <scope>NUCLEOTIDE SEQUENCE [LARGE SCALE GENOMIC DNA]</scope>
</reference>
<evidence type="ECO:0000256" key="1">
    <source>
        <dbReference type="ARBA" id="ARBA00004141"/>
    </source>
</evidence>
<evidence type="ECO:0000256" key="5">
    <source>
        <dbReference type="ARBA" id="ARBA00022957"/>
    </source>
</evidence>
<keyword evidence="2 13" id="KW-0812">Transmembrane</keyword>
<evidence type="ECO:0000313" key="14">
    <source>
        <dbReference type="EMBL" id="ERM94112.1"/>
    </source>
</evidence>
<feature type="transmembrane region" description="Helical" evidence="13">
    <location>
        <begin position="110"/>
        <end position="135"/>
    </location>
</feature>
<dbReference type="EMBL" id="KI397513">
    <property type="protein sequence ID" value="ERM94112.1"/>
    <property type="molecule type" value="Genomic_DNA"/>
</dbReference>
<evidence type="ECO:0000256" key="11">
    <source>
        <dbReference type="ARBA" id="ARBA00047726"/>
    </source>
</evidence>
<evidence type="ECO:0000256" key="4">
    <source>
        <dbReference type="ARBA" id="ARBA00022857"/>
    </source>
</evidence>
<proteinExistence type="predicted"/>
<dbReference type="PANTHER" id="PTHR36727">
    <property type="entry name" value="NAD(P)H-QUINONE OXIDOREDUCTASE SUBUNIT L, CHLOROPLASTIC"/>
    <property type="match status" value="1"/>
</dbReference>
<dbReference type="GO" id="GO:0048038">
    <property type="term" value="F:quinone binding"/>
    <property type="evidence" value="ECO:0007669"/>
    <property type="project" value="UniProtKB-KW"/>
</dbReference>
<evidence type="ECO:0000256" key="12">
    <source>
        <dbReference type="ARBA" id="ARBA00048026"/>
    </source>
</evidence>
<keyword evidence="6" id="KW-1278">Translocase</keyword>
<evidence type="ECO:0000256" key="13">
    <source>
        <dbReference type="SAM" id="Phobius"/>
    </source>
</evidence>
<dbReference type="Proteomes" id="UP000017836">
    <property type="component" value="Unassembled WGS sequence"/>
</dbReference>
<keyword evidence="10 13" id="KW-0472">Membrane</keyword>
<dbReference type="AlphaFoldDB" id="W1NE98"/>
<accession>W1NE98</accession>
<feature type="transmembrane region" description="Helical" evidence="13">
    <location>
        <begin position="147"/>
        <end position="167"/>
    </location>
</feature>
<dbReference type="PANTHER" id="PTHR36727:SF2">
    <property type="entry name" value="NAD(P)H-QUINONE OXIDOREDUCTASE SUBUNIT L, CHLOROPLASTIC"/>
    <property type="match status" value="1"/>
</dbReference>
<keyword evidence="3" id="KW-0874">Quinone</keyword>
<evidence type="ECO:0000256" key="2">
    <source>
        <dbReference type="ARBA" id="ARBA00022692"/>
    </source>
</evidence>
<protein>
    <submittedName>
        <fullName evidence="14">Uncharacterized protein</fullName>
    </submittedName>
</protein>
<dbReference type="STRING" id="13333.W1NE98"/>
<keyword evidence="15" id="KW-1185">Reference proteome</keyword>
<comment type="catalytic activity">
    <reaction evidence="11">
        <text>a plastoquinone + NADPH + (n+1) H(+)(in) = a plastoquinol + NADP(+) + n H(+)(out)</text>
        <dbReference type="Rhea" id="RHEA:42612"/>
        <dbReference type="Rhea" id="RHEA-COMP:9561"/>
        <dbReference type="Rhea" id="RHEA-COMP:9562"/>
        <dbReference type="ChEBI" id="CHEBI:15378"/>
        <dbReference type="ChEBI" id="CHEBI:17757"/>
        <dbReference type="ChEBI" id="CHEBI:57783"/>
        <dbReference type="ChEBI" id="CHEBI:58349"/>
        <dbReference type="ChEBI" id="CHEBI:62192"/>
    </reaction>
</comment>
<evidence type="ECO:0000256" key="10">
    <source>
        <dbReference type="ARBA" id="ARBA00023136"/>
    </source>
</evidence>
<comment type="subcellular location">
    <subcellularLocation>
        <location evidence="1">Membrane</location>
        <topology evidence="1">Multi-pass membrane protein</topology>
    </subcellularLocation>
</comment>
<evidence type="ECO:0000256" key="3">
    <source>
        <dbReference type="ARBA" id="ARBA00022719"/>
    </source>
</evidence>
<name>W1NE98_AMBTC</name>
<keyword evidence="5" id="KW-0618">Plastoquinone</keyword>
<evidence type="ECO:0000256" key="7">
    <source>
        <dbReference type="ARBA" id="ARBA00022989"/>
    </source>
</evidence>
<dbReference type="Gramene" id="ERM94112">
    <property type="protein sequence ID" value="ERM94112"/>
    <property type="gene ID" value="AMTR_s00010p00131320"/>
</dbReference>
<dbReference type="eggNOG" id="ENOG502S0BN">
    <property type="taxonomic scope" value="Eukaryota"/>
</dbReference>
<evidence type="ECO:0000256" key="8">
    <source>
        <dbReference type="ARBA" id="ARBA00023027"/>
    </source>
</evidence>
<dbReference type="Pfam" id="PF10716">
    <property type="entry name" value="NdhL"/>
    <property type="match status" value="1"/>
</dbReference>
<dbReference type="InterPro" id="IPR019654">
    <property type="entry name" value="NADH-quinone_OxRdatse_su_L"/>
</dbReference>
<evidence type="ECO:0000256" key="6">
    <source>
        <dbReference type="ARBA" id="ARBA00022967"/>
    </source>
</evidence>
<organism evidence="14 15">
    <name type="scientific">Amborella trichopoda</name>
    <dbReference type="NCBI Taxonomy" id="13333"/>
    <lineage>
        <taxon>Eukaryota</taxon>
        <taxon>Viridiplantae</taxon>
        <taxon>Streptophyta</taxon>
        <taxon>Embryophyta</taxon>
        <taxon>Tracheophyta</taxon>
        <taxon>Spermatophyta</taxon>
        <taxon>Magnoliopsida</taxon>
        <taxon>Amborellales</taxon>
        <taxon>Amborellaceae</taxon>
        <taxon>Amborella</taxon>
    </lineage>
</organism>
<keyword evidence="8" id="KW-0520">NAD</keyword>
<keyword evidence="7 13" id="KW-1133">Transmembrane helix</keyword>